<keyword evidence="2" id="KW-1185">Reference proteome</keyword>
<dbReference type="SUPFAM" id="SSF109854">
    <property type="entry name" value="DinB/YfiT-like putative metalloenzymes"/>
    <property type="match status" value="1"/>
</dbReference>
<protein>
    <submittedName>
        <fullName evidence="1">DinB family protein</fullName>
    </submittedName>
</protein>
<evidence type="ECO:0000313" key="1">
    <source>
        <dbReference type="EMBL" id="TPG17330.1"/>
    </source>
</evidence>
<dbReference type="Gene3D" id="1.20.120.450">
    <property type="entry name" value="dinb family like domain"/>
    <property type="match status" value="1"/>
</dbReference>
<accession>A0A502CXS2</accession>
<dbReference type="Pfam" id="PF04978">
    <property type="entry name" value="MST"/>
    <property type="match status" value="1"/>
</dbReference>
<proteinExistence type="predicted"/>
<dbReference type="EMBL" id="RCZM01000003">
    <property type="protein sequence ID" value="TPG17330.1"/>
    <property type="molecule type" value="Genomic_DNA"/>
</dbReference>
<evidence type="ECO:0000313" key="2">
    <source>
        <dbReference type="Proteomes" id="UP000317722"/>
    </source>
</evidence>
<comment type="caution">
    <text evidence="1">The sequence shown here is derived from an EMBL/GenBank/DDBJ whole genome shotgun (WGS) entry which is preliminary data.</text>
</comment>
<reference evidence="1 2" key="1">
    <citation type="journal article" date="2019" name="Environ. Microbiol.">
        <title>Species interactions and distinct microbial communities in high Arctic permafrost affected cryosols are associated with the CH4 and CO2 gas fluxes.</title>
        <authorList>
            <person name="Altshuler I."/>
            <person name="Hamel J."/>
            <person name="Turney S."/>
            <person name="Magnuson E."/>
            <person name="Levesque R."/>
            <person name="Greer C."/>
            <person name="Whyte L.G."/>
        </authorList>
    </citation>
    <scope>NUCLEOTIDE SEQUENCE [LARGE SCALE GENOMIC DNA]</scope>
    <source>
        <strain evidence="1 2">S9.3A</strain>
    </source>
</reference>
<dbReference type="RefSeq" id="WP_140740606.1">
    <property type="nucleotide sequence ID" value="NZ_RCZM01000003.1"/>
</dbReference>
<dbReference type="InterPro" id="IPR034660">
    <property type="entry name" value="DinB/YfiT-like"/>
</dbReference>
<dbReference type="AlphaFoldDB" id="A0A502CXS2"/>
<dbReference type="OrthoDB" id="4548523at2"/>
<dbReference type="InterPro" id="IPR007061">
    <property type="entry name" value="MST-like"/>
</dbReference>
<organism evidence="1 2">
    <name type="scientific">Pedococcus bigeumensis</name>
    <dbReference type="NCBI Taxonomy" id="433644"/>
    <lineage>
        <taxon>Bacteria</taxon>
        <taxon>Bacillati</taxon>
        <taxon>Actinomycetota</taxon>
        <taxon>Actinomycetes</taxon>
        <taxon>Micrococcales</taxon>
        <taxon>Intrasporangiaceae</taxon>
        <taxon>Pedococcus</taxon>
    </lineage>
</organism>
<name>A0A502CXS2_9MICO</name>
<dbReference type="Proteomes" id="UP000317722">
    <property type="component" value="Unassembled WGS sequence"/>
</dbReference>
<gene>
    <name evidence="1" type="ORF">EAH86_11360</name>
</gene>
<sequence>MADVQVDDQGRPEPPMAEGEAATLLGFLDFQRATLDWKCRGLDDDQLRHRQPPSTNSLGGLLRHLASVEDFWFTEVVAGEPVPEPWTEPIPGSGHTRDWGWPGAADFTGDQLRALWSERVEHSRAVVAGQLAAEGPGALDRTHSAWGGQGFPSLRWVLVHMVEEYARHNGHADVLREAIDGETGE</sequence>